<reference evidence="3" key="1">
    <citation type="submission" date="2022-01" db="EMBL/GenBank/DDBJ databases">
        <authorList>
            <person name="King R."/>
        </authorList>
    </citation>
    <scope>NUCLEOTIDE SEQUENCE</scope>
</reference>
<gene>
    <name evidence="3" type="ORF">CEUTPL_LOCUS2094</name>
</gene>
<feature type="coiled-coil region" evidence="1">
    <location>
        <begin position="144"/>
        <end position="171"/>
    </location>
</feature>
<evidence type="ECO:0000256" key="2">
    <source>
        <dbReference type="SAM" id="SignalP"/>
    </source>
</evidence>
<sequence>MNNMQIFATFCTLFLAQALIIHAKPESKAAEIQDAADVAEKVFVKLMAVIHKALDEASASLKAAVQTVNATATKLEDKAHDAFDLAMKPLNAKLKELLEEAKKLGANTTDCEHYIDDLTNLPNNLGDNMVECMTDQIFKATGYVDDILNHLHEIEQRMANYTNKIHDCKGKIWKEVKCLAHLSAEMAKDTVDVPLKIAADVGKTVLLINTLIPKVGLCYTTNLAQLPTQGLDIVGKFAKCVGVPQI</sequence>
<evidence type="ECO:0000256" key="1">
    <source>
        <dbReference type="SAM" id="Coils"/>
    </source>
</evidence>
<feature type="signal peptide" evidence="2">
    <location>
        <begin position="1"/>
        <end position="18"/>
    </location>
</feature>
<name>A0A9N9MDC8_9CUCU</name>
<proteinExistence type="predicted"/>
<keyword evidence="1" id="KW-0175">Coiled coil</keyword>
<dbReference type="OrthoDB" id="6737816at2759"/>
<accession>A0A9N9MDC8</accession>
<evidence type="ECO:0000313" key="3">
    <source>
        <dbReference type="EMBL" id="CAG9761389.1"/>
    </source>
</evidence>
<keyword evidence="4" id="KW-1185">Reference proteome</keyword>
<evidence type="ECO:0000313" key="4">
    <source>
        <dbReference type="Proteomes" id="UP001152799"/>
    </source>
</evidence>
<dbReference type="Proteomes" id="UP001152799">
    <property type="component" value="Chromosome 10"/>
</dbReference>
<organism evidence="3 4">
    <name type="scientific">Ceutorhynchus assimilis</name>
    <name type="common">cabbage seed weevil</name>
    <dbReference type="NCBI Taxonomy" id="467358"/>
    <lineage>
        <taxon>Eukaryota</taxon>
        <taxon>Metazoa</taxon>
        <taxon>Ecdysozoa</taxon>
        <taxon>Arthropoda</taxon>
        <taxon>Hexapoda</taxon>
        <taxon>Insecta</taxon>
        <taxon>Pterygota</taxon>
        <taxon>Neoptera</taxon>
        <taxon>Endopterygota</taxon>
        <taxon>Coleoptera</taxon>
        <taxon>Polyphaga</taxon>
        <taxon>Cucujiformia</taxon>
        <taxon>Curculionidae</taxon>
        <taxon>Ceutorhynchinae</taxon>
        <taxon>Ceutorhynchus</taxon>
    </lineage>
</organism>
<dbReference type="EMBL" id="OU892286">
    <property type="protein sequence ID" value="CAG9761389.1"/>
    <property type="molecule type" value="Genomic_DNA"/>
</dbReference>
<feature type="chain" id="PRO_5040340487" evidence="2">
    <location>
        <begin position="19"/>
        <end position="246"/>
    </location>
</feature>
<protein>
    <submittedName>
        <fullName evidence="3">Uncharacterized protein</fullName>
    </submittedName>
</protein>
<keyword evidence="2" id="KW-0732">Signal</keyword>
<dbReference type="AlphaFoldDB" id="A0A9N9MDC8"/>